<feature type="region of interest" description="Disordered" evidence="3">
    <location>
        <begin position="802"/>
        <end position="861"/>
    </location>
</feature>
<evidence type="ECO:0000256" key="2">
    <source>
        <dbReference type="ARBA" id="ARBA00022695"/>
    </source>
</evidence>
<dbReference type="GO" id="GO:0003887">
    <property type="term" value="F:DNA-directed DNA polymerase activity"/>
    <property type="evidence" value="ECO:0007669"/>
    <property type="project" value="InterPro"/>
</dbReference>
<dbReference type="PRINTS" id="PR00869">
    <property type="entry name" value="DNAPOLX"/>
</dbReference>
<keyword evidence="4" id="KW-1133">Transmembrane helix</keyword>
<feature type="compositionally biased region" description="Basic and acidic residues" evidence="3">
    <location>
        <begin position="204"/>
        <end position="215"/>
    </location>
</feature>
<dbReference type="PANTHER" id="PTHR37471:SF1">
    <property type="entry name" value="AB HYDROLASE-1 DOMAIN-CONTAINING PROTEIN"/>
    <property type="match status" value="1"/>
</dbReference>
<comment type="caution">
    <text evidence="6">The sequence shown here is derived from an EMBL/GenBank/DDBJ whole genome shotgun (WGS) entry which is preliminary data.</text>
</comment>
<dbReference type="InterPro" id="IPR022312">
    <property type="entry name" value="DNA_pol_X"/>
</dbReference>
<feature type="compositionally biased region" description="Low complexity" evidence="3">
    <location>
        <begin position="802"/>
        <end position="811"/>
    </location>
</feature>
<sequence length="1303" mass="145436">MATQVDSHANGTTKERSQGKVATRSSASSTTSRPYSRTRRRRRLATKADLGWKPMFHLSLALAVAAIVAVWIVTPLSWAYVLWTALTQIPALSKAQPAPPSSSLVFKVLHYLTLAYTSIECLFSIYYRFLAYKCQKLRPPLRHSRKHLRQLFLSALENGTTIEDEEEAYEHRNHLVPHCHDAAGHESKQGGPTEADLARDEEEAARGSDDGEIKLPPRARRRPPRPAQADGGQTPELSTADLPTSDYISARQVPYTGNTTAIRNDAELEDRTDAASVSRMSVRSLDSAMPSSPQSASVRSLRLPIKAHLAAKEAVTNDNNTDKTRHGGGGGDHPHSRFLPRLTPEDPRAHDFREYVRHWFGGVPFSEIKRDNMADWLAWSMYGQPLHEIEHERKEWDRAGRPALYCSDGVTPDTDTDLDHDFDDVDHLELDDAAIERRRHEQTFDSDKLGFVQFCLTLCEARAATRFAPGRNPSVHALRLTLDPVRVVSRPLLLYGVVALLQNAVIARAKLRGFREYEDGDATRYLLRMPEGWEPRPDLAEDERPLIFLHGLGMGMAQYATLVAVLGKSRALRRRPILVLLQPHISMSFFQRGFLDPPDQKRCTTGLARALRLHGMDERAGGCTVLSHSNGTIVHGWLLKDCPELVTRSCLVDPVSFMLYEPWVCARALYNKPSAPIEFLMRYFVMRELGIAHMLSRTFEWTSNLLFPCEIPNRTSAHATAVFLASNDSIIHAERVRVYLRRNGLREVHEPQKVGQDAGAGGLKVFQGLRHGESMIGEGPAFEEILRWVTWDGRDASAYEIGASSSSSAGSGDEEGALSEAKEPLSPISPAKHYVAAPDGQGTRPLASTQGAQAPTDGARPAAPFSLVPRFHSSDLGAAATPLLLPLHTQPVSRRHHDLPAAHSPIPPAASVLSRAHNVGISRLASRPLTLQALSAQRGLSQSTRRALPLPTKIVKGPVHDRRVQLLAHRIPAEREIDLKQIMDDLRDLELLDVLNKVSPKSGSGYKDATRALYPLFYQSQARDGKCTFGELQKALPPLIGPARALDFAYAGCRTFDDLLEWPEDQKPKLAHAHKVGLKHRQDINRLIPREEMDALKEALQEAVYAANFDFECEILGSYRRGVPFSSDVDLAIWHKSFDGSKEHDALGKELLESVVQKLEERGLVEKENELARGVKKYAGLVRLPGNPHYGRIDVRLAPYFSYPHMLLGSTGDSLLMKLLRFTAKQKGWCLNEYGMGDKYNAADQNSNGFRPNTFKVVTSEREIFELLELPYLSPTERNFRTWGPKYLRKVTNPKVRDFVAKL</sequence>
<accession>A0A9P6W5S8</accession>
<feature type="domain" description="DNA-directed DNA polymerase X" evidence="5">
    <location>
        <begin position="939"/>
        <end position="1279"/>
    </location>
</feature>
<evidence type="ECO:0000256" key="1">
    <source>
        <dbReference type="ARBA" id="ARBA00022679"/>
    </source>
</evidence>
<dbReference type="OrthoDB" id="6431331at2759"/>
<dbReference type="Pfam" id="PF10391">
    <property type="entry name" value="DNA_pol_lambd_f"/>
    <property type="match status" value="1"/>
</dbReference>
<dbReference type="InterPro" id="IPR028207">
    <property type="entry name" value="DNA_pol_B_palm_palm"/>
</dbReference>
<dbReference type="InterPro" id="IPR037160">
    <property type="entry name" value="DNA_Pol_thumb_sf"/>
</dbReference>
<evidence type="ECO:0000256" key="4">
    <source>
        <dbReference type="SAM" id="Phobius"/>
    </source>
</evidence>
<keyword evidence="4" id="KW-0472">Membrane</keyword>
<reference evidence="6 7" key="1">
    <citation type="submission" date="2020-11" db="EMBL/GenBank/DDBJ databases">
        <title>Kefir isolates.</title>
        <authorList>
            <person name="Marcisauskas S."/>
            <person name="Kim Y."/>
            <person name="Blasche S."/>
        </authorList>
    </citation>
    <scope>NUCLEOTIDE SEQUENCE [LARGE SCALE GENOMIC DNA]</scope>
    <source>
        <strain evidence="6 7">KR</strain>
    </source>
</reference>
<feature type="region of interest" description="Disordered" evidence="3">
    <location>
        <begin position="1"/>
        <end position="41"/>
    </location>
</feature>
<dbReference type="Gene3D" id="1.10.150.20">
    <property type="entry name" value="5' to 3' exonuclease, C-terminal subdomain"/>
    <property type="match status" value="1"/>
</dbReference>
<dbReference type="SUPFAM" id="SSF81301">
    <property type="entry name" value="Nucleotidyltransferase"/>
    <property type="match status" value="1"/>
</dbReference>
<dbReference type="InterPro" id="IPR043519">
    <property type="entry name" value="NT_sf"/>
</dbReference>
<dbReference type="Gene3D" id="3.40.50.1820">
    <property type="entry name" value="alpha/beta hydrolase"/>
    <property type="match status" value="1"/>
</dbReference>
<dbReference type="EMBL" id="PUHQ01000009">
    <property type="protein sequence ID" value="KAG0665380.1"/>
    <property type="molecule type" value="Genomic_DNA"/>
</dbReference>
<dbReference type="SUPFAM" id="SSF53474">
    <property type="entry name" value="alpha/beta-Hydrolases"/>
    <property type="match status" value="1"/>
</dbReference>
<dbReference type="InterPro" id="IPR029058">
    <property type="entry name" value="AB_hydrolase_fold"/>
</dbReference>
<dbReference type="PANTHER" id="PTHR37471">
    <property type="entry name" value="UNNAMED PRODUCT"/>
    <property type="match status" value="1"/>
</dbReference>
<dbReference type="Pfam" id="PF14792">
    <property type="entry name" value="DNA_pol_B_palm"/>
    <property type="match status" value="1"/>
</dbReference>
<protein>
    <recommendedName>
        <fullName evidence="5">DNA-directed DNA polymerase X domain-containing protein</fullName>
    </recommendedName>
</protein>
<feature type="compositionally biased region" description="Polar residues" evidence="3">
    <location>
        <begin position="1"/>
        <end position="12"/>
    </location>
</feature>
<gene>
    <name evidence="6" type="ORF">C6P46_006827</name>
</gene>
<feature type="region of interest" description="Disordered" evidence="3">
    <location>
        <begin position="181"/>
        <end position="253"/>
    </location>
</feature>
<evidence type="ECO:0000259" key="5">
    <source>
        <dbReference type="SMART" id="SM00483"/>
    </source>
</evidence>
<keyword evidence="7" id="KW-1185">Reference proteome</keyword>
<dbReference type="Pfam" id="PF14791">
    <property type="entry name" value="DNA_pol_B_thumb"/>
    <property type="match status" value="1"/>
</dbReference>
<name>A0A9P6W5S8_RHOMI</name>
<organism evidence="6 7">
    <name type="scientific">Rhodotorula mucilaginosa</name>
    <name type="common">Yeast</name>
    <name type="synonym">Rhodotorula rubra</name>
    <dbReference type="NCBI Taxonomy" id="5537"/>
    <lineage>
        <taxon>Eukaryota</taxon>
        <taxon>Fungi</taxon>
        <taxon>Dikarya</taxon>
        <taxon>Basidiomycota</taxon>
        <taxon>Pucciniomycotina</taxon>
        <taxon>Microbotryomycetes</taxon>
        <taxon>Sporidiobolales</taxon>
        <taxon>Sporidiobolaceae</taxon>
        <taxon>Rhodotorula</taxon>
    </lineage>
</organism>
<dbReference type="InterPro" id="IPR002054">
    <property type="entry name" value="DNA-dir_DNA_pol_X"/>
</dbReference>
<proteinExistence type="predicted"/>
<dbReference type="GO" id="GO:0003677">
    <property type="term" value="F:DNA binding"/>
    <property type="evidence" value="ECO:0007669"/>
    <property type="project" value="InterPro"/>
</dbReference>
<dbReference type="GO" id="GO:0006281">
    <property type="term" value="P:DNA repair"/>
    <property type="evidence" value="ECO:0007669"/>
    <property type="project" value="InterPro"/>
</dbReference>
<dbReference type="InterPro" id="IPR029398">
    <property type="entry name" value="PolB_thumb"/>
</dbReference>
<keyword evidence="4" id="KW-0812">Transmembrane</keyword>
<dbReference type="Gene3D" id="3.30.210.10">
    <property type="entry name" value="DNA polymerase, thumb domain"/>
    <property type="match status" value="1"/>
</dbReference>
<keyword evidence="1" id="KW-0808">Transferase</keyword>
<evidence type="ECO:0000313" key="7">
    <source>
        <dbReference type="Proteomes" id="UP000777482"/>
    </source>
</evidence>
<feature type="region of interest" description="Disordered" evidence="3">
    <location>
        <begin position="312"/>
        <end position="344"/>
    </location>
</feature>
<feature type="compositionally biased region" description="Low complexity" evidence="3">
    <location>
        <begin position="22"/>
        <end position="35"/>
    </location>
</feature>
<evidence type="ECO:0000256" key="3">
    <source>
        <dbReference type="SAM" id="MobiDB-lite"/>
    </source>
</evidence>
<dbReference type="SMART" id="SM00483">
    <property type="entry name" value="POLXc"/>
    <property type="match status" value="1"/>
</dbReference>
<keyword evidence="2" id="KW-0548">Nucleotidyltransferase</keyword>
<dbReference type="Gene3D" id="3.30.460.10">
    <property type="entry name" value="Beta Polymerase, domain 2"/>
    <property type="match status" value="1"/>
</dbReference>
<feature type="transmembrane region" description="Helical" evidence="4">
    <location>
        <begin position="108"/>
        <end position="129"/>
    </location>
</feature>
<evidence type="ECO:0000313" key="6">
    <source>
        <dbReference type="EMBL" id="KAG0665380.1"/>
    </source>
</evidence>
<dbReference type="Proteomes" id="UP000777482">
    <property type="component" value="Unassembled WGS sequence"/>
</dbReference>
<dbReference type="InterPro" id="IPR018944">
    <property type="entry name" value="DNA_pol_lambd_fingers_domain"/>
</dbReference>
<feature type="transmembrane region" description="Helical" evidence="4">
    <location>
        <begin position="50"/>
        <end position="73"/>
    </location>
</feature>